<evidence type="ECO:0000313" key="3">
    <source>
        <dbReference type="Proteomes" id="UP001597480"/>
    </source>
</evidence>
<evidence type="ECO:0008006" key="4">
    <source>
        <dbReference type="Google" id="ProtNLM"/>
    </source>
</evidence>
<keyword evidence="1" id="KW-0472">Membrane</keyword>
<reference evidence="3" key="1">
    <citation type="journal article" date="2019" name="Int. J. Syst. Evol. Microbiol.">
        <title>The Global Catalogue of Microorganisms (GCM) 10K type strain sequencing project: providing services to taxonomists for standard genome sequencing and annotation.</title>
        <authorList>
            <consortium name="The Broad Institute Genomics Platform"/>
            <consortium name="The Broad Institute Genome Sequencing Center for Infectious Disease"/>
            <person name="Wu L."/>
            <person name="Ma J."/>
        </authorList>
    </citation>
    <scope>NUCLEOTIDE SEQUENCE [LARGE SCALE GENOMIC DNA]</scope>
    <source>
        <strain evidence="3">KCTC 42107</strain>
    </source>
</reference>
<keyword evidence="1" id="KW-0812">Transmembrane</keyword>
<feature type="transmembrane region" description="Helical" evidence="1">
    <location>
        <begin position="6"/>
        <end position="23"/>
    </location>
</feature>
<comment type="caution">
    <text evidence="2">The sequence shown here is derived from an EMBL/GenBank/DDBJ whole genome shotgun (WGS) entry which is preliminary data.</text>
</comment>
<keyword evidence="1" id="KW-1133">Transmembrane helix</keyword>
<keyword evidence="3" id="KW-1185">Reference proteome</keyword>
<dbReference type="Proteomes" id="UP001597480">
    <property type="component" value="Unassembled WGS sequence"/>
</dbReference>
<sequence length="73" mass="7764">MKSSKIVGIVLIVLSLAIGYIGLNKIADNTKEINFLGIKIDASNESGKQQGFIYTGVAVLLFAGGLYSMKKAE</sequence>
<feature type="transmembrane region" description="Helical" evidence="1">
    <location>
        <begin position="51"/>
        <end position="69"/>
    </location>
</feature>
<evidence type="ECO:0000313" key="2">
    <source>
        <dbReference type="EMBL" id="MFD2602151.1"/>
    </source>
</evidence>
<organism evidence="2 3">
    <name type="scientific">Flavobacterium suzhouense</name>
    <dbReference type="NCBI Taxonomy" id="1529638"/>
    <lineage>
        <taxon>Bacteria</taxon>
        <taxon>Pseudomonadati</taxon>
        <taxon>Bacteroidota</taxon>
        <taxon>Flavobacteriia</taxon>
        <taxon>Flavobacteriales</taxon>
        <taxon>Flavobacteriaceae</taxon>
        <taxon>Flavobacterium</taxon>
    </lineage>
</organism>
<protein>
    <recommendedName>
        <fullName evidence="4">DUF3185 family protein</fullName>
    </recommendedName>
</protein>
<dbReference type="EMBL" id="JBHUMD010000013">
    <property type="protein sequence ID" value="MFD2602151.1"/>
    <property type="molecule type" value="Genomic_DNA"/>
</dbReference>
<proteinExistence type="predicted"/>
<gene>
    <name evidence="2" type="ORF">ACFSR3_08785</name>
</gene>
<evidence type="ECO:0000256" key="1">
    <source>
        <dbReference type="SAM" id="Phobius"/>
    </source>
</evidence>
<accession>A0ABW5NSY3</accession>
<dbReference type="RefSeq" id="WP_379820642.1">
    <property type="nucleotide sequence ID" value="NZ_JBHUMD010000013.1"/>
</dbReference>
<name>A0ABW5NSY3_9FLAO</name>